<protein>
    <submittedName>
        <fullName evidence="2">P-loop containing nucleoside triphosphate hydrolase protein</fullName>
    </submittedName>
</protein>
<dbReference type="Proteomes" id="UP001392437">
    <property type="component" value="Unassembled WGS sequence"/>
</dbReference>
<dbReference type="EMBL" id="JAQQWP010000008">
    <property type="protein sequence ID" value="KAK8106268.1"/>
    <property type="molecule type" value="Genomic_DNA"/>
</dbReference>
<reference evidence="2 3" key="1">
    <citation type="submission" date="2023-01" db="EMBL/GenBank/DDBJ databases">
        <title>Analysis of 21 Apiospora genomes using comparative genomics revels a genus with tremendous synthesis potential of carbohydrate active enzymes and secondary metabolites.</title>
        <authorList>
            <person name="Sorensen T."/>
        </authorList>
    </citation>
    <scope>NUCLEOTIDE SEQUENCE [LARGE SCALE GENOMIC DNA]</scope>
    <source>
        <strain evidence="2 3">CBS 117206</strain>
    </source>
</reference>
<dbReference type="GO" id="GO:0016787">
    <property type="term" value="F:hydrolase activity"/>
    <property type="evidence" value="ECO:0007669"/>
    <property type="project" value="UniProtKB-KW"/>
</dbReference>
<name>A0AAW0QTK3_9PEZI</name>
<keyword evidence="3" id="KW-1185">Reference proteome</keyword>
<keyword evidence="1" id="KW-0472">Membrane</keyword>
<dbReference type="AlphaFoldDB" id="A0AAW0QTK3"/>
<gene>
    <name evidence="2" type="ORF">PG999_009627</name>
</gene>
<organism evidence="2 3">
    <name type="scientific">Apiospora kogelbergensis</name>
    <dbReference type="NCBI Taxonomy" id="1337665"/>
    <lineage>
        <taxon>Eukaryota</taxon>
        <taxon>Fungi</taxon>
        <taxon>Dikarya</taxon>
        <taxon>Ascomycota</taxon>
        <taxon>Pezizomycotina</taxon>
        <taxon>Sordariomycetes</taxon>
        <taxon>Xylariomycetidae</taxon>
        <taxon>Amphisphaeriales</taxon>
        <taxon>Apiosporaceae</taxon>
        <taxon>Apiospora</taxon>
    </lineage>
</organism>
<evidence type="ECO:0000256" key="1">
    <source>
        <dbReference type="SAM" id="Phobius"/>
    </source>
</evidence>
<comment type="caution">
    <text evidence="2">The sequence shown here is derived from an EMBL/GenBank/DDBJ whole genome shotgun (WGS) entry which is preliminary data.</text>
</comment>
<keyword evidence="1" id="KW-1133">Transmembrane helix</keyword>
<keyword evidence="2" id="KW-0378">Hydrolase</keyword>
<feature type="transmembrane region" description="Helical" evidence="1">
    <location>
        <begin position="37"/>
        <end position="56"/>
    </location>
</feature>
<sequence>MNATAAVGCALAAEGRFGPLVQGCRDNFDFTLSFEQYIFTILPASALLIAAPLRIFHLRRLPAVVGGVFSAT</sequence>
<proteinExistence type="predicted"/>
<keyword evidence="1" id="KW-0812">Transmembrane</keyword>
<evidence type="ECO:0000313" key="3">
    <source>
        <dbReference type="Proteomes" id="UP001392437"/>
    </source>
</evidence>
<evidence type="ECO:0000313" key="2">
    <source>
        <dbReference type="EMBL" id="KAK8106268.1"/>
    </source>
</evidence>
<accession>A0AAW0QTK3</accession>